<organism evidence="2 3">
    <name type="scientific">Phytophthora fragariae</name>
    <dbReference type="NCBI Taxonomy" id="53985"/>
    <lineage>
        <taxon>Eukaryota</taxon>
        <taxon>Sar</taxon>
        <taxon>Stramenopiles</taxon>
        <taxon>Oomycota</taxon>
        <taxon>Peronosporomycetes</taxon>
        <taxon>Peronosporales</taxon>
        <taxon>Peronosporaceae</taxon>
        <taxon>Phytophthora</taxon>
    </lineage>
</organism>
<feature type="compositionally biased region" description="Basic and acidic residues" evidence="1">
    <location>
        <begin position="7"/>
        <end position="16"/>
    </location>
</feature>
<accession>A0A6A3H7Y9</accession>
<evidence type="ECO:0000313" key="3">
    <source>
        <dbReference type="Proteomes" id="UP000460718"/>
    </source>
</evidence>
<dbReference type="EMBL" id="QXFW01004642">
    <property type="protein sequence ID" value="KAE8964898.1"/>
    <property type="molecule type" value="Genomic_DNA"/>
</dbReference>
<protein>
    <submittedName>
        <fullName evidence="2">Uncharacterized protein</fullName>
    </submittedName>
</protein>
<evidence type="ECO:0000313" key="2">
    <source>
        <dbReference type="EMBL" id="KAE8964898.1"/>
    </source>
</evidence>
<reference evidence="2 3" key="1">
    <citation type="submission" date="2018-09" db="EMBL/GenBank/DDBJ databases">
        <title>Genomic investigation of the strawberry pathogen Phytophthora fragariae indicates pathogenicity is determined by transcriptional variation in three key races.</title>
        <authorList>
            <person name="Adams T.M."/>
            <person name="Armitage A.D."/>
            <person name="Sobczyk M.K."/>
            <person name="Bates H.J."/>
            <person name="Dunwell J.M."/>
            <person name="Nellist C.F."/>
            <person name="Harrison R.J."/>
        </authorList>
    </citation>
    <scope>NUCLEOTIDE SEQUENCE [LARGE SCALE GENOMIC DNA]</scope>
    <source>
        <strain evidence="2 3">SCRP245</strain>
    </source>
</reference>
<evidence type="ECO:0000256" key="1">
    <source>
        <dbReference type="SAM" id="MobiDB-lite"/>
    </source>
</evidence>
<dbReference type="Proteomes" id="UP000460718">
    <property type="component" value="Unassembled WGS sequence"/>
</dbReference>
<name>A0A6A3H7Y9_9STRA</name>
<dbReference type="AlphaFoldDB" id="A0A6A3H7Y9"/>
<feature type="region of interest" description="Disordered" evidence="1">
    <location>
        <begin position="1"/>
        <end position="37"/>
    </location>
</feature>
<proteinExistence type="predicted"/>
<sequence length="78" mass="8559">MVTRFLTEPEARRLETDNSLPAPEFGPRGEVVAPTRCDFSTDPSSLGRTRLMGVPASNDHLLRHIHARDGYGGLEALV</sequence>
<gene>
    <name evidence="2" type="ORF">PF011_g28496</name>
</gene>
<comment type="caution">
    <text evidence="2">The sequence shown here is derived from an EMBL/GenBank/DDBJ whole genome shotgun (WGS) entry which is preliminary data.</text>
</comment>